<sequence length="93" mass="10236">MSVGYSEVSVHIHGVDSLKGKRRVIKSVIERLRGKFNISVSEVDQHDLWQASVIGLAVVSSDRTHIRQVLDAAVRQIEGTGEVEVIDVTTDVL</sequence>
<comment type="caution">
    <text evidence="1">The sequence shown here is derived from an EMBL/GenBank/DDBJ whole genome shotgun (WGS) entry which is preliminary data.</text>
</comment>
<dbReference type="Proteomes" id="UP000430670">
    <property type="component" value="Unassembled WGS sequence"/>
</dbReference>
<organism evidence="1 2">
    <name type="scientific">Heliobacterium mobile</name>
    <name type="common">Heliobacillus mobilis</name>
    <dbReference type="NCBI Taxonomy" id="28064"/>
    <lineage>
        <taxon>Bacteria</taxon>
        <taxon>Bacillati</taxon>
        <taxon>Bacillota</taxon>
        <taxon>Clostridia</taxon>
        <taxon>Eubacteriales</taxon>
        <taxon>Heliobacteriaceae</taxon>
        <taxon>Heliobacterium</taxon>
    </lineage>
</organism>
<accession>A0A6I3SJR5</accession>
<dbReference type="PANTHER" id="PTHR36441">
    <property type="entry name" value="HYPOTHETICAL CYTOSOLIC PROTEIN"/>
    <property type="match status" value="1"/>
</dbReference>
<dbReference type="EMBL" id="WNKU01000008">
    <property type="protein sequence ID" value="MTV49154.1"/>
    <property type="molecule type" value="Genomic_DNA"/>
</dbReference>
<reference evidence="1 2" key="1">
    <citation type="submission" date="2019-11" db="EMBL/GenBank/DDBJ databases">
        <title>Whole-genome sequence of a the green, strictly anaerobic photosynthetic bacterium Heliobacillus mobilis DSM 6151.</title>
        <authorList>
            <person name="Kyndt J.A."/>
            <person name="Meyer T.E."/>
        </authorList>
    </citation>
    <scope>NUCLEOTIDE SEQUENCE [LARGE SCALE GENOMIC DNA]</scope>
    <source>
        <strain evidence="1 2">DSM 6151</strain>
    </source>
</reference>
<dbReference type="InterPro" id="IPR007546">
    <property type="entry name" value="DUF503"/>
</dbReference>
<dbReference type="InterPro" id="IPR036746">
    <property type="entry name" value="TT1725-like_sf"/>
</dbReference>
<evidence type="ECO:0000313" key="2">
    <source>
        <dbReference type="Proteomes" id="UP000430670"/>
    </source>
</evidence>
<dbReference type="RefSeq" id="WP_155476251.1">
    <property type="nucleotide sequence ID" value="NZ_WNKU01000008.1"/>
</dbReference>
<proteinExistence type="predicted"/>
<keyword evidence="2" id="KW-1185">Reference proteome</keyword>
<dbReference type="Pfam" id="PF04456">
    <property type="entry name" value="DUF503"/>
    <property type="match status" value="1"/>
</dbReference>
<name>A0A6I3SJR5_HELMO</name>
<dbReference type="SUPFAM" id="SSF103007">
    <property type="entry name" value="Hypothetical protein TT1725"/>
    <property type="match status" value="1"/>
</dbReference>
<dbReference type="PANTHER" id="PTHR36441:SF1">
    <property type="entry name" value="DUF503 DOMAIN-CONTAINING PROTEIN"/>
    <property type="match status" value="1"/>
</dbReference>
<dbReference type="OrthoDB" id="9809023at2"/>
<dbReference type="AlphaFoldDB" id="A0A6I3SJR5"/>
<protein>
    <submittedName>
        <fullName evidence="1">DUF503 family protein</fullName>
    </submittedName>
</protein>
<gene>
    <name evidence="1" type="ORF">GJ688_09190</name>
</gene>
<dbReference type="Gene3D" id="3.30.70.1120">
    <property type="entry name" value="TT1725-like"/>
    <property type="match status" value="1"/>
</dbReference>
<evidence type="ECO:0000313" key="1">
    <source>
        <dbReference type="EMBL" id="MTV49154.1"/>
    </source>
</evidence>